<keyword evidence="2" id="KW-1185">Reference proteome</keyword>
<feature type="compositionally biased region" description="Low complexity" evidence="1">
    <location>
        <begin position="58"/>
        <end position="74"/>
    </location>
</feature>
<feature type="compositionally biased region" description="Acidic residues" evidence="1">
    <location>
        <begin position="91"/>
        <end position="102"/>
    </location>
</feature>
<evidence type="ECO:0000256" key="1">
    <source>
        <dbReference type="SAM" id="MobiDB-lite"/>
    </source>
</evidence>
<dbReference type="PANTHER" id="PTHR35167">
    <property type="entry name" value="OS05G0216466 PROTEIN"/>
    <property type="match status" value="1"/>
</dbReference>
<dbReference type="Proteomes" id="UP000515123">
    <property type="component" value="Linkage group 25"/>
</dbReference>
<proteinExistence type="predicted"/>
<evidence type="ECO:0000313" key="3">
    <source>
        <dbReference type="RefSeq" id="XP_020079930.1"/>
    </source>
</evidence>
<accession>A0A6P5EEI2</accession>
<name>A0A6P5EEI2_ANACO</name>
<dbReference type="RefSeq" id="XP_020079930.1">
    <property type="nucleotide sequence ID" value="XM_020224341.1"/>
</dbReference>
<evidence type="ECO:0000313" key="2">
    <source>
        <dbReference type="Proteomes" id="UP000515123"/>
    </source>
</evidence>
<dbReference type="PANTHER" id="PTHR35167:SF3">
    <property type="entry name" value="OS05G0216466 PROTEIN"/>
    <property type="match status" value="1"/>
</dbReference>
<dbReference type="AlphaFoldDB" id="A0A6P5EEI2"/>
<sequence length="149" mass="15532">MGTDLLRSPNPIRVARPDRLVLARFSAAELAAAANLVQLSESSGDSSADALGIEPYAASASAAAAARGGDDSSSPRSVNTRRRDAAAGAEEKDEEEDDDDDAVGGGGAPRGRRRRYRSIADLYAATAPIGDGGNAKSEMKRRRSDGERE</sequence>
<organism evidence="2 3">
    <name type="scientific">Ananas comosus</name>
    <name type="common">Pineapple</name>
    <name type="synonym">Ananas ananas</name>
    <dbReference type="NCBI Taxonomy" id="4615"/>
    <lineage>
        <taxon>Eukaryota</taxon>
        <taxon>Viridiplantae</taxon>
        <taxon>Streptophyta</taxon>
        <taxon>Embryophyta</taxon>
        <taxon>Tracheophyta</taxon>
        <taxon>Spermatophyta</taxon>
        <taxon>Magnoliopsida</taxon>
        <taxon>Liliopsida</taxon>
        <taxon>Poales</taxon>
        <taxon>Bromeliaceae</taxon>
        <taxon>Bromelioideae</taxon>
        <taxon>Ananas</taxon>
    </lineage>
</organism>
<gene>
    <name evidence="3" type="primary">LOC109703640</name>
</gene>
<dbReference type="GeneID" id="109703640"/>
<protein>
    <submittedName>
        <fullName evidence="3">Uncharacterized protein LOC109703640</fullName>
    </submittedName>
</protein>
<reference evidence="2" key="1">
    <citation type="journal article" date="2015" name="Nat. Genet.">
        <title>The pineapple genome and the evolution of CAM photosynthesis.</title>
        <authorList>
            <person name="Ming R."/>
            <person name="VanBuren R."/>
            <person name="Wai C.M."/>
            <person name="Tang H."/>
            <person name="Schatz M.C."/>
            <person name="Bowers J.E."/>
            <person name="Lyons E."/>
            <person name="Wang M.L."/>
            <person name="Chen J."/>
            <person name="Biggers E."/>
            <person name="Zhang J."/>
            <person name="Huang L."/>
            <person name="Zhang L."/>
            <person name="Miao W."/>
            <person name="Zhang J."/>
            <person name="Ye Z."/>
            <person name="Miao C."/>
            <person name="Lin Z."/>
            <person name="Wang H."/>
            <person name="Zhou H."/>
            <person name="Yim W.C."/>
            <person name="Priest H.D."/>
            <person name="Zheng C."/>
            <person name="Woodhouse M."/>
            <person name="Edger P.P."/>
            <person name="Guyot R."/>
            <person name="Guo H.B."/>
            <person name="Guo H."/>
            <person name="Zheng G."/>
            <person name="Singh R."/>
            <person name="Sharma A."/>
            <person name="Min X."/>
            <person name="Zheng Y."/>
            <person name="Lee H."/>
            <person name="Gurtowski J."/>
            <person name="Sedlazeck F.J."/>
            <person name="Harkess A."/>
            <person name="McKain M.R."/>
            <person name="Liao Z."/>
            <person name="Fang J."/>
            <person name="Liu J."/>
            <person name="Zhang X."/>
            <person name="Zhang Q."/>
            <person name="Hu W."/>
            <person name="Qin Y."/>
            <person name="Wang K."/>
            <person name="Chen L.Y."/>
            <person name="Shirley N."/>
            <person name="Lin Y.R."/>
            <person name="Liu L.Y."/>
            <person name="Hernandez A.G."/>
            <person name="Wright C.L."/>
            <person name="Bulone V."/>
            <person name="Tuskan G.A."/>
            <person name="Heath K."/>
            <person name="Zee F."/>
            <person name="Moore P.H."/>
            <person name="Sunkar R."/>
            <person name="Leebens-Mack J.H."/>
            <person name="Mockler T."/>
            <person name="Bennetzen J.L."/>
            <person name="Freeling M."/>
            <person name="Sankoff D."/>
            <person name="Paterson A.H."/>
            <person name="Zhu X."/>
            <person name="Yang X."/>
            <person name="Smith J.A."/>
            <person name="Cushman J.C."/>
            <person name="Paull R.E."/>
            <person name="Yu Q."/>
        </authorList>
    </citation>
    <scope>NUCLEOTIDE SEQUENCE [LARGE SCALE GENOMIC DNA]</scope>
    <source>
        <strain evidence="2">cv. F153</strain>
    </source>
</reference>
<feature type="region of interest" description="Disordered" evidence="1">
    <location>
        <begin position="58"/>
        <end position="149"/>
    </location>
</feature>
<reference evidence="3" key="2">
    <citation type="submission" date="2025-08" db="UniProtKB">
        <authorList>
            <consortium name="RefSeq"/>
        </authorList>
    </citation>
    <scope>IDENTIFICATION</scope>
    <source>
        <tissue evidence="3">Leaf</tissue>
    </source>
</reference>